<comment type="caution">
    <text evidence="1">The sequence shown here is derived from an EMBL/GenBank/DDBJ whole genome shotgun (WGS) entry which is preliminary data.</text>
</comment>
<gene>
    <name evidence="1" type="ORF">QTN47_20335</name>
</gene>
<evidence type="ECO:0000313" key="1">
    <source>
        <dbReference type="EMBL" id="MEX6689867.1"/>
    </source>
</evidence>
<dbReference type="Proteomes" id="UP001560573">
    <property type="component" value="Unassembled WGS sequence"/>
</dbReference>
<dbReference type="RefSeq" id="WP_369331274.1">
    <property type="nucleotide sequence ID" value="NZ_JAULBC010000007.1"/>
</dbReference>
<dbReference type="EMBL" id="JAULBC010000007">
    <property type="protein sequence ID" value="MEX6689867.1"/>
    <property type="molecule type" value="Genomic_DNA"/>
</dbReference>
<evidence type="ECO:0008006" key="3">
    <source>
        <dbReference type="Google" id="ProtNLM"/>
    </source>
</evidence>
<name>A0ABV3ZJ12_9BACT</name>
<evidence type="ECO:0000313" key="2">
    <source>
        <dbReference type="Proteomes" id="UP001560573"/>
    </source>
</evidence>
<accession>A0ABV3ZJ12</accession>
<protein>
    <recommendedName>
        <fullName evidence="3">Auto-transporter adhesin head GIN domain-containing protein</fullName>
    </recommendedName>
</protein>
<reference evidence="1 2" key="1">
    <citation type="submission" date="2023-07" db="EMBL/GenBank/DDBJ databases">
        <authorList>
            <person name="Lian W.-H."/>
        </authorList>
    </citation>
    <scope>NUCLEOTIDE SEQUENCE [LARGE SCALE GENOMIC DNA]</scope>
    <source>
        <strain evidence="1 2">SYSU DXS3180</strain>
    </source>
</reference>
<sequence>MKTSNKILAGILLISFGFAITSHFVLHSKFLRRDFVSKDKVATFFYDIYPLNQPGFIKLYRLNACYIKPGKQARLSVEKSLIKNIKYIVINDTLIIHGDSSASQWTSPKVVLELATIPFADVKNCNVYIEGSRDSLIPPDFQLAMNYGHLYSRQPYGDTVVAKFFGRLKVNASNNSEIVLYKKDHFNNIDLNLDNSVFQERNAKHKNISITSDSSSTIVTGGRNFLLLNK</sequence>
<organism evidence="1 2">
    <name type="scientific">Danxiaibacter flavus</name>
    <dbReference type="NCBI Taxonomy" id="3049108"/>
    <lineage>
        <taxon>Bacteria</taxon>
        <taxon>Pseudomonadati</taxon>
        <taxon>Bacteroidota</taxon>
        <taxon>Chitinophagia</taxon>
        <taxon>Chitinophagales</taxon>
        <taxon>Chitinophagaceae</taxon>
        <taxon>Danxiaibacter</taxon>
    </lineage>
</organism>
<keyword evidence="2" id="KW-1185">Reference proteome</keyword>
<proteinExistence type="predicted"/>